<dbReference type="InterPro" id="IPR000477">
    <property type="entry name" value="RT_dom"/>
</dbReference>
<dbReference type="Pfam" id="PF00078">
    <property type="entry name" value="RVT_1"/>
    <property type="match status" value="1"/>
</dbReference>
<reference evidence="4 5" key="1">
    <citation type="journal article" date="2021" name="Nat. Plants">
        <title>The Taxus genome provides insights into paclitaxel biosynthesis.</title>
        <authorList>
            <person name="Xiong X."/>
            <person name="Gou J."/>
            <person name="Liao Q."/>
            <person name="Li Y."/>
            <person name="Zhou Q."/>
            <person name="Bi G."/>
            <person name="Li C."/>
            <person name="Du R."/>
            <person name="Wang X."/>
            <person name="Sun T."/>
            <person name="Guo L."/>
            <person name="Liang H."/>
            <person name="Lu P."/>
            <person name="Wu Y."/>
            <person name="Zhang Z."/>
            <person name="Ro D.K."/>
            <person name="Shang Y."/>
            <person name="Huang S."/>
            <person name="Yan J."/>
        </authorList>
    </citation>
    <scope>NUCLEOTIDE SEQUENCE [LARGE SCALE GENOMIC DNA]</scope>
    <source>
        <strain evidence="4">Ta-2019</strain>
    </source>
</reference>
<protein>
    <recommendedName>
        <fullName evidence="6">Reverse transcriptase domain-containing protein</fullName>
    </recommendedName>
</protein>
<comment type="caution">
    <text evidence="4">The sequence shown here is derived from an EMBL/GenBank/DDBJ whole genome shotgun (WGS) entry which is preliminary data.</text>
</comment>
<evidence type="ECO:0000259" key="2">
    <source>
        <dbReference type="Pfam" id="PF00078"/>
    </source>
</evidence>
<evidence type="ECO:0000313" key="4">
    <source>
        <dbReference type="EMBL" id="KAH9313256.1"/>
    </source>
</evidence>
<dbReference type="Proteomes" id="UP000824469">
    <property type="component" value="Unassembled WGS sequence"/>
</dbReference>
<feature type="non-terminal residue" evidence="4">
    <location>
        <position position="1"/>
    </location>
</feature>
<dbReference type="SUPFAM" id="SSF56672">
    <property type="entry name" value="DNA/RNA polymerases"/>
    <property type="match status" value="1"/>
</dbReference>
<dbReference type="FunFam" id="3.30.70.270:FF:000020">
    <property type="entry name" value="Transposon Tf2-6 polyprotein-like Protein"/>
    <property type="match status" value="1"/>
</dbReference>
<feature type="domain" description="Reverse transcriptase" evidence="2">
    <location>
        <begin position="29"/>
        <end position="101"/>
    </location>
</feature>
<dbReference type="PANTHER" id="PTHR37984:SF5">
    <property type="entry name" value="PROTEIN NYNRIN-LIKE"/>
    <property type="match status" value="1"/>
</dbReference>
<keyword evidence="5" id="KW-1185">Reference proteome</keyword>
<dbReference type="InterPro" id="IPR050951">
    <property type="entry name" value="Retrovirus_Pol_polyprotein"/>
</dbReference>
<sequence length="253" mass="29288">TIKSKWQKKTAPRQPLQHLGELLPITEYAGATFQRVMDLAFKDVKHYIAIYLDDLTVFLKKRGDHIYHLEQVLARCRKHGISLKLKKFIFGFIEGKLLGHIVNKHGAHINPDRIRYIQALALPTSNKGVHSFFGKVNFLHRFVPEFVELTKHITSMMKHQAIFKWNNEGKVAFEEIKKSIAKAPTLVSPNFNKDFIMYCYASEHTLSDVLVQKSDEDVEAHIAFMSCSLKKHEIKYIQLEKHAYAVVKTIKNF</sequence>
<proteinExistence type="predicted"/>
<feature type="domain" description="Reverse transcriptase/retrotransposon-derived protein RNase H-like" evidence="3">
    <location>
        <begin position="165"/>
        <end position="253"/>
    </location>
</feature>
<dbReference type="Pfam" id="PF17919">
    <property type="entry name" value="RT_RNaseH_2"/>
    <property type="match status" value="1"/>
</dbReference>
<dbReference type="PANTHER" id="PTHR37984">
    <property type="entry name" value="PROTEIN CBG26694"/>
    <property type="match status" value="1"/>
</dbReference>
<evidence type="ECO:0008006" key="6">
    <source>
        <dbReference type="Google" id="ProtNLM"/>
    </source>
</evidence>
<dbReference type="InterPro" id="IPR043502">
    <property type="entry name" value="DNA/RNA_pol_sf"/>
</dbReference>
<name>A0AA38G014_TAXCH</name>
<accession>A0AA38G014</accession>
<evidence type="ECO:0000256" key="1">
    <source>
        <dbReference type="ARBA" id="ARBA00023268"/>
    </source>
</evidence>
<dbReference type="InterPro" id="IPR041577">
    <property type="entry name" value="RT_RNaseH_2"/>
</dbReference>
<feature type="non-terminal residue" evidence="4">
    <location>
        <position position="253"/>
    </location>
</feature>
<dbReference type="Gene3D" id="3.30.70.270">
    <property type="match status" value="2"/>
</dbReference>
<gene>
    <name evidence="4" type="ORF">KI387_028291</name>
</gene>
<dbReference type="EMBL" id="JAHRHJ020000006">
    <property type="protein sequence ID" value="KAH9313256.1"/>
    <property type="molecule type" value="Genomic_DNA"/>
</dbReference>
<dbReference type="InterPro" id="IPR043128">
    <property type="entry name" value="Rev_trsase/Diguanyl_cyclase"/>
</dbReference>
<evidence type="ECO:0000259" key="3">
    <source>
        <dbReference type="Pfam" id="PF17919"/>
    </source>
</evidence>
<keyword evidence="1" id="KW-0511">Multifunctional enzyme</keyword>
<dbReference type="AlphaFoldDB" id="A0AA38G014"/>
<evidence type="ECO:0000313" key="5">
    <source>
        <dbReference type="Proteomes" id="UP000824469"/>
    </source>
</evidence>
<dbReference type="GO" id="GO:0003824">
    <property type="term" value="F:catalytic activity"/>
    <property type="evidence" value="ECO:0007669"/>
    <property type="project" value="UniProtKB-KW"/>
</dbReference>
<organism evidence="4 5">
    <name type="scientific">Taxus chinensis</name>
    <name type="common">Chinese yew</name>
    <name type="synonym">Taxus wallichiana var. chinensis</name>
    <dbReference type="NCBI Taxonomy" id="29808"/>
    <lineage>
        <taxon>Eukaryota</taxon>
        <taxon>Viridiplantae</taxon>
        <taxon>Streptophyta</taxon>
        <taxon>Embryophyta</taxon>
        <taxon>Tracheophyta</taxon>
        <taxon>Spermatophyta</taxon>
        <taxon>Pinopsida</taxon>
        <taxon>Pinidae</taxon>
        <taxon>Conifers II</taxon>
        <taxon>Cupressales</taxon>
        <taxon>Taxaceae</taxon>
        <taxon>Taxus</taxon>
    </lineage>
</organism>